<dbReference type="HOGENOM" id="CLU_3346590_0_0_10"/>
<evidence type="ECO:0000313" key="2">
    <source>
        <dbReference type="Proteomes" id="UP000031760"/>
    </source>
</evidence>
<keyword evidence="2" id="KW-1185">Reference proteome</keyword>
<proteinExistence type="predicted"/>
<dbReference type="AlphaFoldDB" id="W8VQA2"/>
<organism evidence="1 2">
    <name type="scientific">Nonlabens marinus S1-08</name>
    <dbReference type="NCBI Taxonomy" id="1454201"/>
    <lineage>
        <taxon>Bacteria</taxon>
        <taxon>Pseudomonadati</taxon>
        <taxon>Bacteroidota</taxon>
        <taxon>Flavobacteriia</taxon>
        <taxon>Flavobacteriales</taxon>
        <taxon>Flavobacteriaceae</taxon>
        <taxon>Nonlabens</taxon>
    </lineage>
</organism>
<dbReference type="Proteomes" id="UP000031760">
    <property type="component" value="Chromosome"/>
</dbReference>
<protein>
    <submittedName>
        <fullName evidence="1">Uncharacterized protein</fullName>
    </submittedName>
</protein>
<evidence type="ECO:0000313" key="1">
    <source>
        <dbReference type="EMBL" id="BAO54965.1"/>
    </source>
</evidence>
<sequence>MKPQYVIDMLRFFMLKRVVIFNSIALLSVSDIKQPLS</sequence>
<accession>W8VQA2</accession>
<reference evidence="1 2" key="1">
    <citation type="journal article" date="2014" name="Proc. Natl. Acad. Sci. U.S.A.">
        <title>Functional characterization of flavobacteria rhodopsins reveals a unique class of light-driven chloride pump in bacteria.</title>
        <authorList>
            <person name="Yoshizawa S."/>
            <person name="Kumagai Y."/>
            <person name="Kim H."/>
            <person name="Ogura Y."/>
            <person name="Hayashi T."/>
            <person name="Iwasaki W."/>
            <person name="DeLong E.F."/>
            <person name="Kogure K."/>
        </authorList>
    </citation>
    <scope>NUCLEOTIDE SEQUENCE [LARGE SCALE GENOMIC DNA]</scope>
    <source>
        <strain evidence="1 2">S1-08</strain>
    </source>
</reference>
<gene>
    <name evidence="1" type="ORF">NMS_0956</name>
</gene>
<dbReference type="EMBL" id="AP014548">
    <property type="protein sequence ID" value="BAO54965.1"/>
    <property type="molecule type" value="Genomic_DNA"/>
</dbReference>
<dbReference type="KEGG" id="nmf:NMS_0956"/>
<name>W8VQA2_9FLAO</name>
<dbReference type="STRING" id="1454201.NMS_0956"/>